<gene>
    <name evidence="3" type="ORF">ACFQHW_11075</name>
</gene>
<dbReference type="PANTHER" id="PTHR48081">
    <property type="entry name" value="AB HYDROLASE SUPERFAMILY PROTEIN C4A8.06C"/>
    <property type="match status" value="1"/>
</dbReference>
<evidence type="ECO:0000256" key="1">
    <source>
        <dbReference type="ARBA" id="ARBA00022801"/>
    </source>
</evidence>
<protein>
    <submittedName>
        <fullName evidence="3">Alpha/beta hydrolase</fullName>
    </submittedName>
</protein>
<evidence type="ECO:0000313" key="3">
    <source>
        <dbReference type="EMBL" id="MFC6316106.1"/>
    </source>
</evidence>
<organism evidence="3 4">
    <name type="scientific">Lapidilactobacillus achengensis</name>
    <dbReference type="NCBI Taxonomy" id="2486000"/>
    <lineage>
        <taxon>Bacteria</taxon>
        <taxon>Bacillati</taxon>
        <taxon>Bacillota</taxon>
        <taxon>Bacilli</taxon>
        <taxon>Lactobacillales</taxon>
        <taxon>Lactobacillaceae</taxon>
        <taxon>Lapidilactobacillus</taxon>
    </lineage>
</organism>
<dbReference type="InterPro" id="IPR029058">
    <property type="entry name" value="AB_hydrolase_fold"/>
</dbReference>
<dbReference type="EMBL" id="JBHSSM010000024">
    <property type="protein sequence ID" value="MFC6316106.1"/>
    <property type="molecule type" value="Genomic_DNA"/>
</dbReference>
<dbReference type="InterPro" id="IPR049492">
    <property type="entry name" value="BD-FAE-like_dom"/>
</dbReference>
<evidence type="ECO:0000259" key="2">
    <source>
        <dbReference type="Pfam" id="PF20434"/>
    </source>
</evidence>
<dbReference type="Proteomes" id="UP001596310">
    <property type="component" value="Unassembled WGS sequence"/>
</dbReference>
<dbReference type="RefSeq" id="WP_125597257.1">
    <property type="nucleotide sequence ID" value="NZ_JBHSSM010000024.1"/>
</dbReference>
<keyword evidence="1 3" id="KW-0378">Hydrolase</keyword>
<proteinExistence type="predicted"/>
<evidence type="ECO:0000313" key="4">
    <source>
        <dbReference type="Proteomes" id="UP001596310"/>
    </source>
</evidence>
<reference evidence="4" key="1">
    <citation type="journal article" date="2019" name="Int. J. Syst. Evol. Microbiol.">
        <title>The Global Catalogue of Microorganisms (GCM) 10K type strain sequencing project: providing services to taxonomists for standard genome sequencing and annotation.</title>
        <authorList>
            <consortium name="The Broad Institute Genomics Platform"/>
            <consortium name="The Broad Institute Genome Sequencing Center for Infectious Disease"/>
            <person name="Wu L."/>
            <person name="Ma J."/>
        </authorList>
    </citation>
    <scope>NUCLEOTIDE SEQUENCE [LARGE SCALE GENOMIC DNA]</scope>
    <source>
        <strain evidence="4">CCM 8897</strain>
    </source>
</reference>
<keyword evidence="4" id="KW-1185">Reference proteome</keyword>
<dbReference type="Gene3D" id="3.40.50.1820">
    <property type="entry name" value="alpha/beta hydrolase"/>
    <property type="match status" value="1"/>
</dbReference>
<dbReference type="InterPro" id="IPR050300">
    <property type="entry name" value="GDXG_lipolytic_enzyme"/>
</dbReference>
<dbReference type="SUPFAM" id="SSF53474">
    <property type="entry name" value="alpha/beta-Hydrolases"/>
    <property type="match status" value="1"/>
</dbReference>
<sequence>MKLIEETLKTDFSDSAKFYGYVLDNSEEMDPQRQRPSVLICPGGGYVMTSDREAEPIAIKFLEQGFNAFILRYSVAPAHYPTALIEAATAMTLIRKNAAAWHVDPNKLIIAGFSAGGHLAANLATDWQREFLAGSGFDPEMIKPNGLFLGYPVITAGKYAHVDSFKNLLGKGYDDPRLRDRVSLEKRVTAAMPKTFLWHTYTDDTVPMENSLLFAQALREQNIPFELHIFPNGGHGLSLGIKETAIPNGYGVEPAVSVWPELFKTWVAENI</sequence>
<name>A0ABW1UR07_9LACO</name>
<dbReference type="GO" id="GO:0016787">
    <property type="term" value="F:hydrolase activity"/>
    <property type="evidence" value="ECO:0007669"/>
    <property type="project" value="UniProtKB-KW"/>
</dbReference>
<accession>A0ABW1UR07</accession>
<dbReference type="Pfam" id="PF20434">
    <property type="entry name" value="BD-FAE"/>
    <property type="match status" value="1"/>
</dbReference>
<comment type="caution">
    <text evidence="3">The sequence shown here is derived from an EMBL/GenBank/DDBJ whole genome shotgun (WGS) entry which is preliminary data.</text>
</comment>
<dbReference type="PANTHER" id="PTHR48081:SF6">
    <property type="entry name" value="PEPTIDASE S9 PROLYL OLIGOPEPTIDASE CATALYTIC DOMAIN-CONTAINING PROTEIN"/>
    <property type="match status" value="1"/>
</dbReference>
<feature type="domain" description="BD-FAE-like" evidence="2">
    <location>
        <begin position="32"/>
        <end position="218"/>
    </location>
</feature>